<feature type="signal peptide" evidence="1">
    <location>
        <begin position="1"/>
        <end position="27"/>
    </location>
</feature>
<proteinExistence type="predicted"/>
<feature type="chain" id="PRO_5022177847" evidence="1">
    <location>
        <begin position="28"/>
        <end position="199"/>
    </location>
</feature>
<dbReference type="SUPFAM" id="SSF159594">
    <property type="entry name" value="XCC0632-like"/>
    <property type="match status" value="1"/>
</dbReference>
<dbReference type="Gene3D" id="3.40.50.10610">
    <property type="entry name" value="ABC-type transport auxiliary lipoprotein component"/>
    <property type="match status" value="1"/>
</dbReference>
<comment type="caution">
    <text evidence="3">The sequence shown here is derived from an EMBL/GenBank/DDBJ whole genome shotgun (WGS) entry which is preliminary data.</text>
</comment>
<dbReference type="AlphaFoldDB" id="A0A558QY46"/>
<gene>
    <name evidence="3" type="ORF">FOY91_15460</name>
</gene>
<evidence type="ECO:0000256" key="1">
    <source>
        <dbReference type="SAM" id="SignalP"/>
    </source>
</evidence>
<reference evidence="3 4" key="1">
    <citation type="submission" date="2019-07" db="EMBL/GenBank/DDBJ databases">
        <title>Sphingomonas solaris sp. nov., isolated from a solar panel from Boston, Massachusetts.</title>
        <authorList>
            <person name="Tanner K."/>
            <person name="Pascual J."/>
            <person name="Mancuso C."/>
            <person name="Pereto J."/>
            <person name="Khalil A."/>
            <person name="Vilanova C."/>
        </authorList>
    </citation>
    <scope>NUCLEOTIDE SEQUENCE [LARGE SCALE GENOMIC DNA]</scope>
    <source>
        <strain evidence="3 4">R4DWN</strain>
    </source>
</reference>
<keyword evidence="1" id="KW-0732">Signal</keyword>
<dbReference type="Pfam" id="PF03886">
    <property type="entry name" value="ABC_trans_aux"/>
    <property type="match status" value="1"/>
</dbReference>
<evidence type="ECO:0000259" key="2">
    <source>
        <dbReference type="Pfam" id="PF03886"/>
    </source>
</evidence>
<evidence type="ECO:0000313" key="4">
    <source>
        <dbReference type="Proteomes" id="UP000318681"/>
    </source>
</evidence>
<dbReference type="RefSeq" id="WP_145153972.1">
    <property type="nucleotide sequence ID" value="NZ_VNIM01000073.1"/>
</dbReference>
<keyword evidence="4" id="KW-1185">Reference proteome</keyword>
<accession>A0A558QY46</accession>
<dbReference type="OrthoDB" id="7391077at2"/>
<dbReference type="InterPro" id="IPR005586">
    <property type="entry name" value="ABC_trans_aux"/>
</dbReference>
<organism evidence="3 4">
    <name type="scientific">Alterirhizorhabdus solaris</name>
    <dbReference type="NCBI Taxonomy" id="2529389"/>
    <lineage>
        <taxon>Bacteria</taxon>
        <taxon>Pseudomonadati</taxon>
        <taxon>Pseudomonadota</taxon>
        <taxon>Alphaproteobacteria</taxon>
        <taxon>Sphingomonadales</taxon>
        <taxon>Rhizorhabdaceae</taxon>
        <taxon>Alterirhizorhabdus</taxon>
    </lineage>
</organism>
<dbReference type="EMBL" id="VNIM01000073">
    <property type="protein sequence ID" value="TVV72060.1"/>
    <property type="molecule type" value="Genomic_DNA"/>
</dbReference>
<evidence type="ECO:0000313" key="3">
    <source>
        <dbReference type="EMBL" id="TVV72060.1"/>
    </source>
</evidence>
<name>A0A558QY46_9SPHN</name>
<feature type="domain" description="ABC-type transport auxiliary lipoprotein component" evidence="2">
    <location>
        <begin position="45"/>
        <end position="195"/>
    </location>
</feature>
<protein>
    <submittedName>
        <fullName evidence="3">ABC transporter</fullName>
    </submittedName>
</protein>
<sequence>MTTRALSVRLAGVIAAALPLAACISFGAEPPASLATLTPTATLAAGTVRTASDGQTVIVSVPIVPQELSTPRVPVQTGATSVAYLKDAQWIDVPNRLFRELLAETIAATTGRAVLDPRQSSLAGGIRIGGRLNQFGLDSASRSVVVIYDATMAREGAKALQTRRFEARVPITAETPAAGLPALNQAANQGAGEVAGWVG</sequence>
<dbReference type="Proteomes" id="UP000318681">
    <property type="component" value="Unassembled WGS sequence"/>
</dbReference>